<keyword evidence="2" id="KW-0732">Signal</keyword>
<dbReference type="SUPFAM" id="SSF53300">
    <property type="entry name" value="vWA-like"/>
    <property type="match status" value="1"/>
</dbReference>
<evidence type="ECO:0000259" key="3">
    <source>
        <dbReference type="SMART" id="SM00327"/>
    </source>
</evidence>
<feature type="coiled-coil region" evidence="1">
    <location>
        <begin position="309"/>
        <end position="339"/>
    </location>
</feature>
<gene>
    <name evidence="4" type="ORF">NIES2119_10460</name>
</gene>
<comment type="caution">
    <text evidence="4">The sequence shown here is derived from an EMBL/GenBank/DDBJ whole genome shotgun (WGS) entry which is preliminary data.</text>
</comment>
<protein>
    <recommendedName>
        <fullName evidence="3">VWFA domain-containing protein</fullName>
    </recommendedName>
</protein>
<accession>A0A1U7IMD9</accession>
<reference evidence="4 5" key="1">
    <citation type="submission" date="2016-11" db="EMBL/GenBank/DDBJ databases">
        <title>Draft Genome Sequences of Nine Cyanobacterial Strains from Diverse Habitats.</title>
        <authorList>
            <person name="Zhu T."/>
            <person name="Hou S."/>
            <person name="Lu X."/>
            <person name="Hess W.R."/>
        </authorList>
    </citation>
    <scope>NUCLEOTIDE SEQUENCE [LARGE SCALE GENOMIC DNA]</scope>
    <source>
        <strain evidence="4 5">IAM M-71</strain>
    </source>
</reference>
<evidence type="ECO:0000313" key="5">
    <source>
        <dbReference type="Proteomes" id="UP000185860"/>
    </source>
</evidence>
<feature type="signal peptide" evidence="2">
    <location>
        <begin position="1"/>
        <end position="26"/>
    </location>
</feature>
<keyword evidence="1" id="KW-0175">Coiled coil</keyword>
<dbReference type="InterPro" id="IPR002035">
    <property type="entry name" value="VWF_A"/>
</dbReference>
<evidence type="ECO:0000256" key="1">
    <source>
        <dbReference type="SAM" id="Coils"/>
    </source>
</evidence>
<dbReference type="Gene3D" id="3.40.50.410">
    <property type="entry name" value="von Willebrand factor, type A domain"/>
    <property type="match status" value="1"/>
</dbReference>
<dbReference type="OrthoDB" id="5827268at2"/>
<feature type="chain" id="PRO_5012662555" description="VWFA domain-containing protein" evidence="2">
    <location>
        <begin position="27"/>
        <end position="369"/>
    </location>
</feature>
<organism evidence="4 5">
    <name type="scientific">[Phormidium ambiguum] IAM M-71</name>
    <dbReference type="NCBI Taxonomy" id="454136"/>
    <lineage>
        <taxon>Bacteria</taxon>
        <taxon>Bacillati</taxon>
        <taxon>Cyanobacteriota</taxon>
        <taxon>Cyanophyceae</taxon>
        <taxon>Oscillatoriophycideae</taxon>
        <taxon>Aerosakkonematales</taxon>
        <taxon>Aerosakkonemataceae</taxon>
        <taxon>Floridanema</taxon>
    </lineage>
</organism>
<dbReference type="InterPro" id="IPR036465">
    <property type="entry name" value="vWFA_dom_sf"/>
</dbReference>
<evidence type="ECO:0000256" key="2">
    <source>
        <dbReference type="SAM" id="SignalP"/>
    </source>
</evidence>
<dbReference type="STRING" id="454136.NIES2119_10460"/>
<dbReference type="RefSeq" id="WP_073593405.1">
    <property type="nucleotide sequence ID" value="NZ_MRCE01000008.1"/>
</dbReference>
<proteinExistence type="predicted"/>
<feature type="domain" description="VWFA" evidence="3">
    <location>
        <begin position="29"/>
        <end position="212"/>
    </location>
</feature>
<dbReference type="SMART" id="SM00327">
    <property type="entry name" value="VWA"/>
    <property type="match status" value="1"/>
</dbReference>
<name>A0A1U7IMD9_9CYAN</name>
<evidence type="ECO:0000313" key="4">
    <source>
        <dbReference type="EMBL" id="OKH38442.1"/>
    </source>
</evidence>
<dbReference type="AlphaFoldDB" id="A0A1U7IMD9"/>
<sequence>MQKLSRIFFSIALSLSVLSFPSTALAKAKIQIAILLDSSNSMDGLIDQTRTQIWQIVNSLTKVTKDGKIPDLEVALYHYGNDSIPSQEGFVRLLTGFTSELDLVSEKLFTVRTNGGQEYAGWVIRSAMQQLNWSKDSEDFRVIFIAGNEPFDQGQVSWREAITLATGKDVLVNTIYCGSAESQERQLWASGASLARGSHFNINQDKKVEFIKSPYDEQIATLNSQLNQTFIPYGTQGEIGQQRQTTEDTNSGQNIAMRSISKASGYYNNASWDLVDAIDRGIVNLEQLSDNALPSVMRGMTLAQKREYVAIKKAERQRIQAAIRDLSQKRNEYVAKQRQANSNNGENTLDIVIIQSLRQQLAAKGFKLQ</sequence>
<dbReference type="EMBL" id="MRCE01000008">
    <property type="protein sequence ID" value="OKH38442.1"/>
    <property type="molecule type" value="Genomic_DNA"/>
</dbReference>
<dbReference type="Proteomes" id="UP000185860">
    <property type="component" value="Unassembled WGS sequence"/>
</dbReference>